<feature type="compositionally biased region" description="Polar residues" evidence="1">
    <location>
        <begin position="548"/>
        <end position="561"/>
    </location>
</feature>
<dbReference type="Gramene" id="CDP18446">
    <property type="protein sequence ID" value="CDP18446"/>
    <property type="gene ID" value="GSCOC_T00010292001"/>
</dbReference>
<dbReference type="Proteomes" id="UP000295252">
    <property type="component" value="Unassembled WGS sequence"/>
</dbReference>
<feature type="compositionally biased region" description="Low complexity" evidence="1">
    <location>
        <begin position="283"/>
        <end position="304"/>
    </location>
</feature>
<feature type="compositionally biased region" description="Low complexity" evidence="1">
    <location>
        <begin position="336"/>
        <end position="352"/>
    </location>
</feature>
<evidence type="ECO:0000313" key="2">
    <source>
        <dbReference type="EMBL" id="CDP18446.1"/>
    </source>
</evidence>
<protein>
    <submittedName>
        <fullName evidence="2">DH200=94 genomic scaffold, scaffold_236</fullName>
    </submittedName>
</protein>
<evidence type="ECO:0000256" key="1">
    <source>
        <dbReference type="SAM" id="MobiDB-lite"/>
    </source>
</evidence>
<feature type="compositionally biased region" description="Polar residues" evidence="1">
    <location>
        <begin position="454"/>
        <end position="489"/>
    </location>
</feature>
<dbReference type="EMBL" id="HG739320">
    <property type="protein sequence ID" value="CDP18446.1"/>
    <property type="molecule type" value="Genomic_DNA"/>
</dbReference>
<dbReference type="AlphaFoldDB" id="A0A068VCH3"/>
<dbReference type="PANTHER" id="PTHR33673">
    <property type="entry name" value="SUPPRESSOR SRP40-LIKE PROTEIN"/>
    <property type="match status" value="1"/>
</dbReference>
<keyword evidence="3" id="KW-1185">Reference proteome</keyword>
<feature type="region of interest" description="Disordered" evidence="1">
    <location>
        <begin position="546"/>
        <end position="635"/>
    </location>
</feature>
<feature type="compositionally biased region" description="Basic and acidic residues" evidence="1">
    <location>
        <begin position="584"/>
        <end position="608"/>
    </location>
</feature>
<feature type="compositionally biased region" description="Polar residues" evidence="1">
    <location>
        <begin position="368"/>
        <end position="378"/>
    </location>
</feature>
<evidence type="ECO:0000313" key="3">
    <source>
        <dbReference type="Proteomes" id="UP000295252"/>
    </source>
</evidence>
<name>A0A068VCH3_COFCA</name>
<feature type="compositionally biased region" description="Basic and acidic residues" evidence="1">
    <location>
        <begin position="147"/>
        <end position="160"/>
    </location>
</feature>
<dbReference type="PANTHER" id="PTHR33673:SF38">
    <property type="entry name" value="CHROMODOMAIN-HELICASE-DNA-BINDING PROTEIN 7-LIKE"/>
    <property type="match status" value="1"/>
</dbReference>
<feature type="compositionally biased region" description="Polar residues" evidence="1">
    <location>
        <begin position="419"/>
        <end position="432"/>
    </location>
</feature>
<proteinExistence type="predicted"/>
<accession>A0A068VCH3</accession>
<feature type="compositionally biased region" description="Basic and acidic residues" evidence="1">
    <location>
        <begin position="408"/>
        <end position="418"/>
    </location>
</feature>
<feature type="compositionally biased region" description="Low complexity" evidence="1">
    <location>
        <begin position="183"/>
        <end position="194"/>
    </location>
</feature>
<feature type="region of interest" description="Disordered" evidence="1">
    <location>
        <begin position="70"/>
        <end position="104"/>
    </location>
</feature>
<feature type="region of interest" description="Disordered" evidence="1">
    <location>
        <begin position="117"/>
        <end position="204"/>
    </location>
</feature>
<feature type="compositionally biased region" description="Low complexity" evidence="1">
    <location>
        <begin position="74"/>
        <end position="89"/>
    </location>
</feature>
<feature type="compositionally biased region" description="Low complexity" evidence="1">
    <location>
        <begin position="380"/>
        <end position="407"/>
    </location>
</feature>
<feature type="compositionally biased region" description="Low complexity" evidence="1">
    <location>
        <begin position="132"/>
        <end position="143"/>
    </location>
</feature>
<reference evidence="3" key="1">
    <citation type="journal article" date="2014" name="Science">
        <title>The coffee genome provides insight into the convergent evolution of caffeine biosynthesis.</title>
        <authorList>
            <person name="Denoeud F."/>
            <person name="Carretero-Paulet L."/>
            <person name="Dereeper A."/>
            <person name="Droc G."/>
            <person name="Guyot R."/>
            <person name="Pietrella M."/>
            <person name="Zheng C."/>
            <person name="Alberti A."/>
            <person name="Anthony F."/>
            <person name="Aprea G."/>
            <person name="Aury J.M."/>
            <person name="Bento P."/>
            <person name="Bernard M."/>
            <person name="Bocs S."/>
            <person name="Campa C."/>
            <person name="Cenci A."/>
            <person name="Combes M.C."/>
            <person name="Crouzillat D."/>
            <person name="Da Silva C."/>
            <person name="Daddiego L."/>
            <person name="De Bellis F."/>
            <person name="Dussert S."/>
            <person name="Garsmeur O."/>
            <person name="Gayraud T."/>
            <person name="Guignon V."/>
            <person name="Jahn K."/>
            <person name="Jamilloux V."/>
            <person name="Joet T."/>
            <person name="Labadie K."/>
            <person name="Lan T."/>
            <person name="Leclercq J."/>
            <person name="Lepelley M."/>
            <person name="Leroy T."/>
            <person name="Li L.T."/>
            <person name="Librado P."/>
            <person name="Lopez L."/>
            <person name="Munoz A."/>
            <person name="Noel B."/>
            <person name="Pallavicini A."/>
            <person name="Perrotta G."/>
            <person name="Poncet V."/>
            <person name="Pot D."/>
            <person name="Priyono X."/>
            <person name="Rigoreau M."/>
            <person name="Rouard M."/>
            <person name="Rozas J."/>
            <person name="Tranchant-Dubreuil C."/>
            <person name="VanBuren R."/>
            <person name="Zhang Q."/>
            <person name="Andrade A.C."/>
            <person name="Argout X."/>
            <person name="Bertrand B."/>
            <person name="de Kochko A."/>
            <person name="Graziosi G."/>
            <person name="Henry R.J."/>
            <person name="Jayarama X."/>
            <person name="Ming R."/>
            <person name="Nagai C."/>
            <person name="Rounsley S."/>
            <person name="Sankoff D."/>
            <person name="Giuliano G."/>
            <person name="Albert V.A."/>
            <person name="Wincker P."/>
            <person name="Lashermes P."/>
        </authorList>
    </citation>
    <scope>NUCLEOTIDE SEQUENCE [LARGE SCALE GENOMIC DNA]</scope>
    <source>
        <strain evidence="3">cv. DH200-94</strain>
    </source>
</reference>
<organism evidence="2 3">
    <name type="scientific">Coffea canephora</name>
    <name type="common">Robusta coffee</name>
    <dbReference type="NCBI Taxonomy" id="49390"/>
    <lineage>
        <taxon>Eukaryota</taxon>
        <taxon>Viridiplantae</taxon>
        <taxon>Streptophyta</taxon>
        <taxon>Embryophyta</taxon>
        <taxon>Tracheophyta</taxon>
        <taxon>Spermatophyta</taxon>
        <taxon>Magnoliopsida</taxon>
        <taxon>eudicotyledons</taxon>
        <taxon>Gunneridae</taxon>
        <taxon>Pentapetalae</taxon>
        <taxon>asterids</taxon>
        <taxon>lamiids</taxon>
        <taxon>Gentianales</taxon>
        <taxon>Rubiaceae</taxon>
        <taxon>Ixoroideae</taxon>
        <taxon>Gardenieae complex</taxon>
        <taxon>Bertiereae - Coffeeae clade</taxon>
        <taxon>Coffeeae</taxon>
        <taxon>Coffea</taxon>
    </lineage>
</organism>
<feature type="region of interest" description="Disordered" evidence="1">
    <location>
        <begin position="283"/>
        <end position="489"/>
    </location>
</feature>
<dbReference type="InParanoid" id="A0A068VCH3"/>
<feature type="compositionally biased region" description="Low complexity" evidence="1">
    <location>
        <begin position="618"/>
        <end position="635"/>
    </location>
</feature>
<dbReference type="OrthoDB" id="1707722at2759"/>
<sequence>MLVNSCCKNVLEQCVMSLIKFILTLCHLSFTFVEMLETDRSPTTMEHEHWNTNCGNWIVQSSHVANGFNDQGLSKMSRSSSSSSSSSDSIMNIPFCDDDEDDRKKEGESFMMQSSHAIGGVDAQVSSKKSKSPSCNSSSPDSPLDGSFKDDEKHGKRDYGNTKMQSTPAIGGTEIQVCRKTSRSSSSGSSSPDSPLDGHFWGDTEEHKHTYGVNLITRSCPAVEEFDAQASSKMSRSSFSSSSSLDASFNVPFKENVKHDNLDGVNFMMQSFPAFDGLDLQASSKMSRSSSSNSSSPESPVNSPLKKDSKNHRNTNGINLMMQLPPAVDRLEVRASSRMSRSSSSFSSPDSSPKGPFEGGEKHRKTNTGDLVTQSSPAFDQVDVQVSSKSVRSSSSSSSSPDSPQDDPSAKDDQEFDKSFQSTASFFGQNNGAKIEDGKHKEPDCRKTLPANETPVSISPTEVKNHSPESNLGNMPTTESPPTQVMERPTNSPYRIPSHVFARTKSTNPVEWSVASNESLFSIHMGNMSFTRDQFLLRSEELGIIPGESTTSGQTFKSSTGILPGEPSNPYQTPTNQPPGRIATESRSHKLAVETMEEVIKESGDQHHGKSRSKGQISHSSAGSAASAKSFAFPM</sequence>
<gene>
    <name evidence="2" type="ORF">GSCOC_T00010292001</name>
</gene>
<feature type="compositionally biased region" description="Basic and acidic residues" evidence="1">
    <location>
        <begin position="434"/>
        <end position="447"/>
    </location>
</feature>